<organism evidence="2 3">
    <name type="scientific">Rathayibacter rubneri</name>
    <dbReference type="NCBI Taxonomy" id="2950106"/>
    <lineage>
        <taxon>Bacteria</taxon>
        <taxon>Bacillati</taxon>
        <taxon>Actinomycetota</taxon>
        <taxon>Actinomycetes</taxon>
        <taxon>Micrococcales</taxon>
        <taxon>Microbacteriaceae</taxon>
        <taxon>Rathayibacter</taxon>
    </lineage>
</organism>
<protein>
    <submittedName>
        <fullName evidence="2">Aldo/keto reductase</fullName>
    </submittedName>
</protein>
<dbReference type="PANTHER" id="PTHR42686:SF1">
    <property type="entry name" value="GH17980P-RELATED"/>
    <property type="match status" value="1"/>
</dbReference>
<proteinExistence type="predicted"/>
<sequence length="311" mass="33463">MPELLDPLGRFVLGTAQLGNLGRELSDEAARALVDRAWSLGVRRFDTAPHYGLGLSERRLGAALRDRPRDEYEVSTKVGRLLVPQIPTGSDDEGFLVPDAFRREWDPSAEGIRRSLKESLERTGLERIDTLYLHDPDRYGLRGLDTALDALAQLRAEGLVGRVGVGSTSVDALLAGTAAGVVDELMIAGRYTLLEQPAALELLPRCQVAGMDVIVAGVFNSGLLATPVPSDGDRYEYAPAPRELLERARALAGICADHGVELPSAALQFPLRHAAVTAVAVGADSADQLEQSLRRFTVPLPEELWAVLASG</sequence>
<dbReference type="InterPro" id="IPR036812">
    <property type="entry name" value="NAD(P)_OxRdtase_dom_sf"/>
</dbReference>
<dbReference type="Proteomes" id="UP001155240">
    <property type="component" value="Unassembled WGS sequence"/>
</dbReference>
<gene>
    <name evidence="2" type="ORF">NB037_02105</name>
</gene>
<dbReference type="GO" id="GO:0016491">
    <property type="term" value="F:oxidoreductase activity"/>
    <property type="evidence" value="ECO:0007669"/>
    <property type="project" value="InterPro"/>
</dbReference>
<reference evidence="2" key="1">
    <citation type="submission" date="2022-06" db="EMBL/GenBank/DDBJ databases">
        <title>Whole genome shotgun sequencing (WGS) of Rathayibacter sp. ZW T2_19, isolated from stored onions (Allium cepa).</title>
        <authorList>
            <person name="Stoll D.A."/>
            <person name="Huch M."/>
        </authorList>
    </citation>
    <scope>NUCLEOTIDE SEQUENCE</scope>
    <source>
        <strain evidence="2">ZW T2_19</strain>
    </source>
</reference>
<name>A0A9X2IR89_9MICO</name>
<accession>A0A9X2IR89</accession>
<dbReference type="InterPro" id="IPR023210">
    <property type="entry name" value="NADP_OxRdtase_dom"/>
</dbReference>
<dbReference type="GO" id="GO:0005829">
    <property type="term" value="C:cytosol"/>
    <property type="evidence" value="ECO:0007669"/>
    <property type="project" value="TreeGrafter"/>
</dbReference>
<dbReference type="Pfam" id="PF00248">
    <property type="entry name" value="Aldo_ket_red"/>
    <property type="match status" value="1"/>
</dbReference>
<dbReference type="Gene3D" id="3.20.20.100">
    <property type="entry name" value="NADP-dependent oxidoreductase domain"/>
    <property type="match status" value="1"/>
</dbReference>
<feature type="domain" description="NADP-dependent oxidoreductase" evidence="1">
    <location>
        <begin position="12"/>
        <end position="306"/>
    </location>
</feature>
<dbReference type="InterPro" id="IPR044477">
    <property type="entry name" value="FDH-like"/>
</dbReference>
<dbReference type="RefSeq" id="WP_251943191.1">
    <property type="nucleotide sequence ID" value="NZ_JAMRYM010000003.1"/>
</dbReference>
<dbReference type="PANTHER" id="PTHR42686">
    <property type="entry name" value="GH17980P-RELATED"/>
    <property type="match status" value="1"/>
</dbReference>
<evidence type="ECO:0000259" key="1">
    <source>
        <dbReference type="Pfam" id="PF00248"/>
    </source>
</evidence>
<dbReference type="InterPro" id="IPR020471">
    <property type="entry name" value="AKR"/>
</dbReference>
<comment type="caution">
    <text evidence="2">The sequence shown here is derived from an EMBL/GenBank/DDBJ whole genome shotgun (WGS) entry which is preliminary data.</text>
</comment>
<dbReference type="CDD" id="cd19162">
    <property type="entry name" value="AKR_FDH"/>
    <property type="match status" value="1"/>
</dbReference>
<evidence type="ECO:0000313" key="2">
    <source>
        <dbReference type="EMBL" id="MCM6761201.1"/>
    </source>
</evidence>
<keyword evidence="3" id="KW-1185">Reference proteome</keyword>
<dbReference type="EMBL" id="JAMRYM010000003">
    <property type="protein sequence ID" value="MCM6761201.1"/>
    <property type="molecule type" value="Genomic_DNA"/>
</dbReference>
<dbReference type="SUPFAM" id="SSF51430">
    <property type="entry name" value="NAD(P)-linked oxidoreductase"/>
    <property type="match status" value="1"/>
</dbReference>
<dbReference type="AlphaFoldDB" id="A0A9X2IR89"/>
<evidence type="ECO:0000313" key="3">
    <source>
        <dbReference type="Proteomes" id="UP001155240"/>
    </source>
</evidence>